<proteinExistence type="predicted"/>
<keyword evidence="1 2" id="KW-0238">DNA-binding</keyword>
<dbReference type="InterPro" id="IPR050624">
    <property type="entry name" value="HTH-type_Tx_Regulator"/>
</dbReference>
<reference evidence="4 5" key="1">
    <citation type="submission" date="2022-12" db="EMBL/GenBank/DDBJ databases">
        <title>Draft genome sequence of Paenibacillus sp. dW9.</title>
        <authorList>
            <person name="Choi E.-W."/>
            <person name="Kim D.-U."/>
        </authorList>
    </citation>
    <scope>NUCLEOTIDE SEQUENCE [LARGE SCALE GENOMIC DNA]</scope>
    <source>
        <strain evidence="5">dW9</strain>
    </source>
</reference>
<feature type="domain" description="HTH tetR-type" evidence="3">
    <location>
        <begin position="5"/>
        <end position="65"/>
    </location>
</feature>
<accession>A0ABT4Q8E5</accession>
<dbReference type="EMBL" id="JAQAGZ010000007">
    <property type="protein sequence ID" value="MCZ8513140.1"/>
    <property type="molecule type" value="Genomic_DNA"/>
</dbReference>
<feature type="DNA-binding region" description="H-T-H motif" evidence="2">
    <location>
        <begin position="28"/>
        <end position="47"/>
    </location>
</feature>
<dbReference type="Gene3D" id="1.10.357.10">
    <property type="entry name" value="Tetracycline Repressor, domain 2"/>
    <property type="match status" value="1"/>
</dbReference>
<comment type="caution">
    <text evidence="4">The sequence shown here is derived from an EMBL/GenBank/DDBJ whole genome shotgun (WGS) entry which is preliminary data.</text>
</comment>
<evidence type="ECO:0000256" key="1">
    <source>
        <dbReference type="ARBA" id="ARBA00023125"/>
    </source>
</evidence>
<organism evidence="4 5">
    <name type="scientific">Paenibacillus gyeongsangnamensis</name>
    <dbReference type="NCBI Taxonomy" id="3388067"/>
    <lineage>
        <taxon>Bacteria</taxon>
        <taxon>Bacillati</taxon>
        <taxon>Bacillota</taxon>
        <taxon>Bacilli</taxon>
        <taxon>Bacillales</taxon>
        <taxon>Paenibacillaceae</taxon>
        <taxon>Paenibacillus</taxon>
    </lineage>
</organism>
<dbReference type="PROSITE" id="PS50977">
    <property type="entry name" value="HTH_TETR_2"/>
    <property type="match status" value="1"/>
</dbReference>
<dbReference type="InterPro" id="IPR001647">
    <property type="entry name" value="HTH_TetR"/>
</dbReference>
<dbReference type="RefSeq" id="WP_269881629.1">
    <property type="nucleotide sequence ID" value="NZ_JAQAGZ010000007.1"/>
</dbReference>
<dbReference type="InterPro" id="IPR009057">
    <property type="entry name" value="Homeodomain-like_sf"/>
</dbReference>
<name>A0ABT4Q8E5_9BACL</name>
<evidence type="ECO:0000313" key="5">
    <source>
        <dbReference type="Proteomes" id="UP001527882"/>
    </source>
</evidence>
<dbReference type="Proteomes" id="UP001527882">
    <property type="component" value="Unassembled WGS sequence"/>
</dbReference>
<evidence type="ECO:0000259" key="3">
    <source>
        <dbReference type="PROSITE" id="PS50977"/>
    </source>
</evidence>
<dbReference type="Pfam" id="PF00440">
    <property type="entry name" value="TetR_N"/>
    <property type="match status" value="1"/>
</dbReference>
<dbReference type="SUPFAM" id="SSF46689">
    <property type="entry name" value="Homeodomain-like"/>
    <property type="match status" value="1"/>
</dbReference>
<protein>
    <submittedName>
        <fullName evidence="4">TetR/AcrR family transcriptional regulator</fullName>
    </submittedName>
</protein>
<sequence length="192" mass="22382">MSENERTRTKIIEAATRLFSCNGYYNTKVSDIVKEAAVAQGTFYLYFKTKEEVFHFLVMDYLGKLEDVVQKNIQVKDSVASQSAPPAKDVFNYYYNLFHDLLMIYFENKSIWWITVRDGMNFSKLTAIHTSFKERLAHLLICHYPDEKMAYASIGMVAELTFTWFYIRKKGVESVPELARTLAEIHIKLLES</sequence>
<evidence type="ECO:0000313" key="4">
    <source>
        <dbReference type="EMBL" id="MCZ8513140.1"/>
    </source>
</evidence>
<gene>
    <name evidence="4" type="ORF">O9H85_12035</name>
</gene>
<evidence type="ECO:0000256" key="2">
    <source>
        <dbReference type="PROSITE-ProRule" id="PRU00335"/>
    </source>
</evidence>
<dbReference type="PANTHER" id="PTHR43479">
    <property type="entry name" value="ACREF/ENVCD OPERON REPRESSOR-RELATED"/>
    <property type="match status" value="1"/>
</dbReference>
<dbReference type="PANTHER" id="PTHR43479:SF11">
    <property type="entry name" value="ACREF_ENVCD OPERON REPRESSOR-RELATED"/>
    <property type="match status" value="1"/>
</dbReference>
<keyword evidence="5" id="KW-1185">Reference proteome</keyword>
<dbReference type="PRINTS" id="PR00455">
    <property type="entry name" value="HTHTETR"/>
</dbReference>